<dbReference type="EMBL" id="JAJFAZ020000001">
    <property type="protein sequence ID" value="KAI5350870.1"/>
    <property type="molecule type" value="Genomic_DNA"/>
</dbReference>
<sequence>MPDAFNDATKVMKSHIPAANALARIDVDNRQSNVPANGSSISCLKRGRPLGSKDSVPRKRKLMAKMNPNEINGEPTIHNSNAPQNGQVLSEKENVLGKTSAPRVATVPESQEIFINYTSTDKLWNRNEMIIDDIFAFSVATEIIKDDDIKP</sequence>
<comment type="caution">
    <text evidence="1">The sequence shown here is derived from an EMBL/GenBank/DDBJ whole genome shotgun (WGS) entry which is preliminary data.</text>
</comment>
<evidence type="ECO:0000313" key="2">
    <source>
        <dbReference type="Proteomes" id="UP001054821"/>
    </source>
</evidence>
<organism evidence="1 2">
    <name type="scientific">Prunus dulcis</name>
    <name type="common">Almond</name>
    <name type="synonym">Amygdalus dulcis</name>
    <dbReference type="NCBI Taxonomy" id="3755"/>
    <lineage>
        <taxon>Eukaryota</taxon>
        <taxon>Viridiplantae</taxon>
        <taxon>Streptophyta</taxon>
        <taxon>Embryophyta</taxon>
        <taxon>Tracheophyta</taxon>
        <taxon>Spermatophyta</taxon>
        <taxon>Magnoliopsida</taxon>
        <taxon>eudicotyledons</taxon>
        <taxon>Gunneridae</taxon>
        <taxon>Pentapetalae</taxon>
        <taxon>rosids</taxon>
        <taxon>fabids</taxon>
        <taxon>Rosales</taxon>
        <taxon>Rosaceae</taxon>
        <taxon>Amygdaloideae</taxon>
        <taxon>Amygdaleae</taxon>
        <taxon>Prunus</taxon>
    </lineage>
</organism>
<dbReference type="AlphaFoldDB" id="A0AAD5F2K6"/>
<protein>
    <submittedName>
        <fullName evidence="1">Uncharacterized protein</fullName>
    </submittedName>
</protein>
<accession>A0AAD5F2K6</accession>
<keyword evidence="2" id="KW-1185">Reference proteome</keyword>
<proteinExistence type="predicted"/>
<evidence type="ECO:0000313" key="1">
    <source>
        <dbReference type="EMBL" id="KAI5350870.1"/>
    </source>
</evidence>
<dbReference type="Proteomes" id="UP001054821">
    <property type="component" value="Chromosome 1"/>
</dbReference>
<gene>
    <name evidence="1" type="ORF">L3X38_003761</name>
</gene>
<reference evidence="1 2" key="1">
    <citation type="journal article" date="2022" name="G3 (Bethesda)">
        <title>Whole-genome sequence and methylome profiling of the almond [Prunus dulcis (Mill.) D.A. Webb] cultivar 'Nonpareil'.</title>
        <authorList>
            <person name="D'Amico-Willman K.M."/>
            <person name="Ouma W.Z."/>
            <person name="Meulia T."/>
            <person name="Sideli G.M."/>
            <person name="Gradziel T.M."/>
            <person name="Fresnedo-Ramirez J."/>
        </authorList>
    </citation>
    <scope>NUCLEOTIDE SEQUENCE [LARGE SCALE GENOMIC DNA]</scope>
    <source>
        <strain evidence="1">Clone GOH B32 T37-40</strain>
    </source>
</reference>
<name>A0AAD5F2K6_PRUDU</name>